<evidence type="ECO:0000313" key="2">
    <source>
        <dbReference type="Proteomes" id="UP000762676"/>
    </source>
</evidence>
<name>A0AAV4EJ11_9GAST</name>
<sequence>MVAGDIEIRGGKRVQILKGQLTAHIQILHGISLSSHFFDPQKLVGIRIKTTNGRRLIKMIYPVFLYNYSVLKHQTNTFFRRDKF</sequence>
<gene>
    <name evidence="1" type="ORF">ElyMa_000083600</name>
</gene>
<dbReference type="Proteomes" id="UP000762676">
    <property type="component" value="Unassembled WGS sequence"/>
</dbReference>
<dbReference type="AlphaFoldDB" id="A0AAV4EJ11"/>
<dbReference type="EMBL" id="BMAT01000148">
    <property type="protein sequence ID" value="GFR60615.1"/>
    <property type="molecule type" value="Genomic_DNA"/>
</dbReference>
<proteinExistence type="predicted"/>
<organism evidence="1 2">
    <name type="scientific">Elysia marginata</name>
    <dbReference type="NCBI Taxonomy" id="1093978"/>
    <lineage>
        <taxon>Eukaryota</taxon>
        <taxon>Metazoa</taxon>
        <taxon>Spiralia</taxon>
        <taxon>Lophotrochozoa</taxon>
        <taxon>Mollusca</taxon>
        <taxon>Gastropoda</taxon>
        <taxon>Heterobranchia</taxon>
        <taxon>Euthyneura</taxon>
        <taxon>Panpulmonata</taxon>
        <taxon>Sacoglossa</taxon>
        <taxon>Placobranchoidea</taxon>
        <taxon>Plakobranchidae</taxon>
        <taxon>Elysia</taxon>
    </lineage>
</organism>
<comment type="caution">
    <text evidence="1">The sequence shown here is derived from an EMBL/GenBank/DDBJ whole genome shotgun (WGS) entry which is preliminary data.</text>
</comment>
<evidence type="ECO:0000313" key="1">
    <source>
        <dbReference type="EMBL" id="GFR60615.1"/>
    </source>
</evidence>
<accession>A0AAV4EJ11</accession>
<protein>
    <submittedName>
        <fullName evidence="1">Uncharacterized protein</fullName>
    </submittedName>
</protein>
<reference evidence="1 2" key="1">
    <citation type="journal article" date="2021" name="Elife">
        <title>Chloroplast acquisition without the gene transfer in kleptoplastic sea slugs, Plakobranchus ocellatus.</title>
        <authorList>
            <person name="Maeda T."/>
            <person name="Takahashi S."/>
            <person name="Yoshida T."/>
            <person name="Shimamura S."/>
            <person name="Takaki Y."/>
            <person name="Nagai Y."/>
            <person name="Toyoda A."/>
            <person name="Suzuki Y."/>
            <person name="Arimoto A."/>
            <person name="Ishii H."/>
            <person name="Satoh N."/>
            <person name="Nishiyama T."/>
            <person name="Hasebe M."/>
            <person name="Maruyama T."/>
            <person name="Minagawa J."/>
            <person name="Obokata J."/>
            <person name="Shigenobu S."/>
        </authorList>
    </citation>
    <scope>NUCLEOTIDE SEQUENCE [LARGE SCALE GENOMIC DNA]</scope>
</reference>
<keyword evidence="2" id="KW-1185">Reference proteome</keyword>